<evidence type="ECO:0008006" key="4">
    <source>
        <dbReference type="Google" id="ProtNLM"/>
    </source>
</evidence>
<protein>
    <recommendedName>
        <fullName evidence="4">Ammonium transporter AmtB-like domain-containing protein</fullName>
    </recommendedName>
</protein>
<gene>
    <name evidence="2" type="ORF">GGP41_004874</name>
</gene>
<reference evidence="2" key="1">
    <citation type="submission" date="2019-11" db="EMBL/GenBank/DDBJ databases">
        <title>Bipolaris sorokiniana Genome sequencing.</title>
        <authorList>
            <person name="Wang H."/>
        </authorList>
    </citation>
    <scope>NUCLEOTIDE SEQUENCE</scope>
</reference>
<evidence type="ECO:0000313" key="3">
    <source>
        <dbReference type="Proteomes" id="UP000624244"/>
    </source>
</evidence>
<comment type="caution">
    <text evidence="2">The sequence shown here is derived from an EMBL/GenBank/DDBJ whole genome shotgun (WGS) entry which is preliminary data.</text>
</comment>
<feature type="signal peptide" evidence="1">
    <location>
        <begin position="1"/>
        <end position="17"/>
    </location>
</feature>
<evidence type="ECO:0000256" key="1">
    <source>
        <dbReference type="SAM" id="SignalP"/>
    </source>
</evidence>
<dbReference type="AlphaFoldDB" id="A0A8H5ZEV2"/>
<evidence type="ECO:0000313" key="2">
    <source>
        <dbReference type="EMBL" id="KAF5846785.1"/>
    </source>
</evidence>
<dbReference type="EMBL" id="WNKQ01000015">
    <property type="protein sequence ID" value="KAF5846785.1"/>
    <property type="molecule type" value="Genomic_DNA"/>
</dbReference>
<keyword evidence="1" id="KW-0732">Signal</keyword>
<feature type="chain" id="PRO_5034126316" description="Ammonium transporter AmtB-like domain-containing protein" evidence="1">
    <location>
        <begin position="18"/>
        <end position="64"/>
    </location>
</feature>
<dbReference type="Proteomes" id="UP000624244">
    <property type="component" value="Unassembled WGS sequence"/>
</dbReference>
<proteinExistence type="predicted"/>
<organism evidence="2 3">
    <name type="scientific">Cochliobolus sativus</name>
    <name type="common">Common root rot and spot blotch fungus</name>
    <name type="synonym">Bipolaris sorokiniana</name>
    <dbReference type="NCBI Taxonomy" id="45130"/>
    <lineage>
        <taxon>Eukaryota</taxon>
        <taxon>Fungi</taxon>
        <taxon>Dikarya</taxon>
        <taxon>Ascomycota</taxon>
        <taxon>Pezizomycotina</taxon>
        <taxon>Dothideomycetes</taxon>
        <taxon>Pleosporomycetidae</taxon>
        <taxon>Pleosporales</taxon>
        <taxon>Pleosporineae</taxon>
        <taxon>Pleosporaceae</taxon>
        <taxon>Bipolaris</taxon>
    </lineage>
</organism>
<accession>A0A8H5ZEV2</accession>
<sequence length="64" mass="6721">MRFLFEILMLSVGSALAGPTPKLLLVVEGATTIAIQFTLVAINVMIVIKGAKLYSGIVSEIGNS</sequence>
<name>A0A8H5ZEV2_COCSA</name>